<organism evidence="1 2">
    <name type="scientific">Dermacentor silvarum</name>
    <name type="common">Tick</name>
    <dbReference type="NCBI Taxonomy" id="543639"/>
    <lineage>
        <taxon>Eukaryota</taxon>
        <taxon>Metazoa</taxon>
        <taxon>Ecdysozoa</taxon>
        <taxon>Arthropoda</taxon>
        <taxon>Chelicerata</taxon>
        <taxon>Arachnida</taxon>
        <taxon>Acari</taxon>
        <taxon>Parasitiformes</taxon>
        <taxon>Ixodida</taxon>
        <taxon>Ixodoidea</taxon>
        <taxon>Ixodidae</taxon>
        <taxon>Rhipicephalinae</taxon>
        <taxon>Dermacentor</taxon>
    </lineage>
</organism>
<evidence type="ECO:0000313" key="1">
    <source>
        <dbReference type="EMBL" id="KAH7945399.1"/>
    </source>
</evidence>
<reference evidence="1" key="1">
    <citation type="submission" date="2020-05" db="EMBL/GenBank/DDBJ databases">
        <title>Large-scale comparative analyses of tick genomes elucidate their genetic diversity and vector capacities.</title>
        <authorList>
            <person name="Jia N."/>
            <person name="Wang J."/>
            <person name="Shi W."/>
            <person name="Du L."/>
            <person name="Sun Y."/>
            <person name="Zhan W."/>
            <person name="Jiang J."/>
            <person name="Wang Q."/>
            <person name="Zhang B."/>
            <person name="Ji P."/>
            <person name="Sakyi L.B."/>
            <person name="Cui X."/>
            <person name="Yuan T."/>
            <person name="Jiang B."/>
            <person name="Yang W."/>
            <person name="Lam T.T.-Y."/>
            <person name="Chang Q."/>
            <person name="Ding S."/>
            <person name="Wang X."/>
            <person name="Zhu J."/>
            <person name="Ruan X."/>
            <person name="Zhao L."/>
            <person name="Wei J."/>
            <person name="Que T."/>
            <person name="Du C."/>
            <person name="Cheng J."/>
            <person name="Dai P."/>
            <person name="Han X."/>
            <person name="Huang E."/>
            <person name="Gao Y."/>
            <person name="Liu J."/>
            <person name="Shao H."/>
            <person name="Ye R."/>
            <person name="Li L."/>
            <person name="Wei W."/>
            <person name="Wang X."/>
            <person name="Wang C."/>
            <person name="Yang T."/>
            <person name="Huo Q."/>
            <person name="Li W."/>
            <person name="Guo W."/>
            <person name="Chen H."/>
            <person name="Zhou L."/>
            <person name="Ni X."/>
            <person name="Tian J."/>
            <person name="Zhou Y."/>
            <person name="Sheng Y."/>
            <person name="Liu T."/>
            <person name="Pan Y."/>
            <person name="Xia L."/>
            <person name="Li J."/>
            <person name="Zhao F."/>
            <person name="Cao W."/>
        </authorList>
    </citation>
    <scope>NUCLEOTIDE SEQUENCE</scope>
    <source>
        <strain evidence="1">Dsil-2018</strain>
    </source>
</reference>
<keyword evidence="2" id="KW-1185">Reference proteome</keyword>
<name>A0ACB8CKN8_DERSI</name>
<protein>
    <submittedName>
        <fullName evidence="1">Uncharacterized protein</fullName>
    </submittedName>
</protein>
<proteinExistence type="predicted"/>
<accession>A0ACB8CKN8</accession>
<dbReference type="Proteomes" id="UP000821865">
    <property type="component" value="Chromosome 6"/>
</dbReference>
<evidence type="ECO:0000313" key="2">
    <source>
        <dbReference type="Proteomes" id="UP000821865"/>
    </source>
</evidence>
<gene>
    <name evidence="1" type="ORF">HPB49_010456</name>
</gene>
<comment type="caution">
    <text evidence="1">The sequence shown here is derived from an EMBL/GenBank/DDBJ whole genome shotgun (WGS) entry which is preliminary data.</text>
</comment>
<dbReference type="EMBL" id="CM023475">
    <property type="protein sequence ID" value="KAH7945399.1"/>
    <property type="molecule type" value="Genomic_DNA"/>
</dbReference>
<sequence>MSLTATTRCRVRLLNRAVWRQLGTRTLALRSGARTAATYRSYLHCLKQESSRLRQTPLRPSFSFRNYSSRSDADSVTKSTIILQDGVSIEELPVLIKKATAESLLDNDQTTRGSFDELPKASREGASPKVSAIIKKCTSVKDVYVVLRKADPKDLTPAIGVQALDKLLQVRDVGLDAPPKRPKSSEPDGVSLVIGELCKLITTAGSSEVILDGLRCVVRHRYGEEDRKRYVDTFVQVILSRICDGTIKLPDLLEATLLLVSCGSQYLGTVDHFWQSIVTQAVDMEKDDVLKLYSLLPYFKSSQSVVLRAVARNTTKNVLSLGADDVAYILGVLTRVKLVPQSLLLSLTKWLNLNLHVVPEKEFCSVVRCLQALRYIDSNSSKAVERYVRIKGSGSREETMDALASYCRVFRWRSEPVFNSASDFFVANHKAMSLPTAVNMVRALGYLNIVPKNAMEFFGSLEWLLRERFNQIPSNQLVDMLIACFYLQRYPLNFVKKVFSPHFLDKMNGSLERNELRKTHQKLKFLDSALSLECKHYHGPYLPRDYSSKSVKRDGRLLRLMCSMQDDMEVILGGEGNFSFSVVQPRLPLSDMYIIGGLFAVAAVNGRDNSLTLAASVRAETPAAAETIAAALVIEQHDRLLAINDERILVSEAAQRSDRHHALRPTHFKGLRADKLEHPVASHDLLRAARRIRRSRRLSDKRERRQDKKVAKGVPRKAAVRSKKDGNSKDCKRKFRNVWKDTYTWLQYEEVKNTMHCVLCREAYFGQEKCVPFVEGTNNFKVSVIQKHEKTSAHRNLLNKSEAERKKLAHSFRTKKKPPEDSRSRFELLFKTVYEIQKNKLSFSQFPVLVNQQIQNGVPLEGRYTNHHHVVPDFSKYIAMSMINDTVADIYQAKHFGIVLDDVSDVVGSRKDAVYITYLKDCTKRTKFLGLVENVNGVGIALAMVEMLAKFGFPSPFEKLLCLTTDGQTVHQADGGLQMAVGKRSACSLHHGLSSAQA</sequence>